<dbReference type="InterPro" id="IPR000223">
    <property type="entry name" value="Pept_S26A_signal_pept_1"/>
</dbReference>
<dbReference type="InterPro" id="IPR036286">
    <property type="entry name" value="LexA/Signal_pep-like_sf"/>
</dbReference>
<evidence type="ECO:0000313" key="6">
    <source>
        <dbReference type="EMBL" id="QIL48227.1"/>
    </source>
</evidence>
<keyword evidence="3" id="KW-0812">Transmembrane</keyword>
<name>A0A6G8ATA8_9ENTE</name>
<dbReference type="GO" id="GO:0004252">
    <property type="term" value="F:serine-type endopeptidase activity"/>
    <property type="evidence" value="ECO:0007669"/>
    <property type="project" value="InterPro"/>
</dbReference>
<dbReference type="Proteomes" id="UP000501747">
    <property type="component" value="Chromosome"/>
</dbReference>
<dbReference type="InterPro" id="IPR019533">
    <property type="entry name" value="Peptidase_S26"/>
</dbReference>
<evidence type="ECO:0000256" key="2">
    <source>
        <dbReference type="ARBA" id="ARBA00009370"/>
    </source>
</evidence>
<comment type="similarity">
    <text evidence="2 3">Belongs to the peptidase S26 family.</text>
</comment>
<gene>
    <name evidence="6" type="primary">lepB</name>
    <name evidence="6" type="ORF">G7082_06855</name>
</gene>
<dbReference type="PANTHER" id="PTHR43390:SF1">
    <property type="entry name" value="CHLOROPLAST PROCESSING PEPTIDASE"/>
    <property type="match status" value="1"/>
</dbReference>
<evidence type="ECO:0000313" key="7">
    <source>
        <dbReference type="Proteomes" id="UP000501747"/>
    </source>
</evidence>
<reference evidence="6 7" key="1">
    <citation type="submission" date="2020-03" db="EMBL/GenBank/DDBJ databases">
        <title>Vagococcus sp. nov., isolated from beetles.</title>
        <authorList>
            <person name="Hyun D.-W."/>
            <person name="Bae J.-W."/>
        </authorList>
    </citation>
    <scope>NUCLEOTIDE SEQUENCE [LARGE SCALE GENOMIC DNA]</scope>
    <source>
        <strain evidence="6 7">HDW17B</strain>
    </source>
</reference>
<dbReference type="Gene3D" id="2.10.109.10">
    <property type="entry name" value="Umud Fragment, subunit A"/>
    <property type="match status" value="1"/>
</dbReference>
<keyword evidence="3 6" id="KW-0378">Hydrolase</keyword>
<evidence type="ECO:0000259" key="5">
    <source>
        <dbReference type="Pfam" id="PF10502"/>
    </source>
</evidence>
<dbReference type="EMBL" id="CP049887">
    <property type="protein sequence ID" value="QIL48227.1"/>
    <property type="molecule type" value="Genomic_DNA"/>
</dbReference>
<dbReference type="CDD" id="cd06530">
    <property type="entry name" value="S26_SPase_I"/>
    <property type="match status" value="1"/>
</dbReference>
<dbReference type="RefSeq" id="WP_166034375.1">
    <property type="nucleotide sequence ID" value="NZ_CP049887.1"/>
</dbReference>
<keyword evidence="7" id="KW-1185">Reference proteome</keyword>
<dbReference type="SUPFAM" id="SSF51306">
    <property type="entry name" value="LexA/Signal peptidase"/>
    <property type="match status" value="1"/>
</dbReference>
<dbReference type="PRINTS" id="PR00727">
    <property type="entry name" value="LEADERPTASE"/>
</dbReference>
<keyword evidence="3" id="KW-0472">Membrane</keyword>
<keyword evidence="3" id="KW-0645">Protease</keyword>
<dbReference type="PANTHER" id="PTHR43390">
    <property type="entry name" value="SIGNAL PEPTIDASE I"/>
    <property type="match status" value="1"/>
</dbReference>
<comment type="subcellular location">
    <subcellularLocation>
        <location evidence="1">Cell membrane</location>
        <topology evidence="1">Single-pass type II membrane protein</topology>
    </subcellularLocation>
    <subcellularLocation>
        <location evidence="3">Membrane</location>
        <topology evidence="3">Single-pass type II membrane protein</topology>
    </subcellularLocation>
</comment>
<organism evidence="6 7">
    <name type="scientific">Vagococcus hydrophili</name>
    <dbReference type="NCBI Taxonomy" id="2714947"/>
    <lineage>
        <taxon>Bacteria</taxon>
        <taxon>Bacillati</taxon>
        <taxon>Bacillota</taxon>
        <taxon>Bacilli</taxon>
        <taxon>Lactobacillales</taxon>
        <taxon>Enterococcaceae</taxon>
        <taxon>Vagococcus</taxon>
    </lineage>
</organism>
<feature type="region of interest" description="Disordered" evidence="4">
    <location>
        <begin position="1"/>
        <end position="32"/>
    </location>
</feature>
<dbReference type="NCBIfam" id="TIGR02227">
    <property type="entry name" value="sigpep_I_bact"/>
    <property type="match status" value="1"/>
</dbReference>
<feature type="transmembrane region" description="Helical" evidence="3">
    <location>
        <begin position="35"/>
        <end position="61"/>
    </location>
</feature>
<dbReference type="GO" id="GO:0005886">
    <property type="term" value="C:plasma membrane"/>
    <property type="evidence" value="ECO:0007669"/>
    <property type="project" value="UniProtKB-SubCell"/>
</dbReference>
<proteinExistence type="inferred from homology"/>
<protein>
    <recommendedName>
        <fullName evidence="3">Signal peptidase I</fullName>
        <ecNumber evidence="3">3.4.21.89</ecNumber>
    </recommendedName>
</protein>
<dbReference type="GO" id="GO:0009003">
    <property type="term" value="F:signal peptidase activity"/>
    <property type="evidence" value="ECO:0007669"/>
    <property type="project" value="UniProtKB-EC"/>
</dbReference>
<evidence type="ECO:0000256" key="4">
    <source>
        <dbReference type="SAM" id="MobiDB-lite"/>
    </source>
</evidence>
<accession>A0A6G8ATA8</accession>
<keyword evidence="3" id="KW-1133">Transmembrane helix</keyword>
<dbReference type="AlphaFoldDB" id="A0A6G8ATA8"/>
<sequence>MKKKKKQNQKKKSHKRVVHSKGKKRKKRKKKNSRVTLVIKELAISLIVGTLIGAMIFFYVYSFQRMTGNGMAPVIEKNDMLLVNKRFKELNRFDVVFLEGSNKDGAVRVIGLPGESVRYKEDYLYVNEQPVDEKFLIKTINTYNKDGKTFTEGESSDQLLQVDKIPKGYYFVLGDNRPHATDSRYYGLVSKDDIKGKVPMTLLPIKRIDHY</sequence>
<evidence type="ECO:0000256" key="1">
    <source>
        <dbReference type="ARBA" id="ARBA00004401"/>
    </source>
</evidence>
<dbReference type="EC" id="3.4.21.89" evidence="3"/>
<dbReference type="GO" id="GO:0006465">
    <property type="term" value="P:signal peptide processing"/>
    <property type="evidence" value="ECO:0007669"/>
    <property type="project" value="InterPro"/>
</dbReference>
<dbReference type="KEGG" id="vhy:G7082_06855"/>
<comment type="catalytic activity">
    <reaction evidence="3">
        <text>Cleavage of hydrophobic, N-terminal signal or leader sequences from secreted and periplasmic proteins.</text>
        <dbReference type="EC" id="3.4.21.89"/>
    </reaction>
</comment>
<dbReference type="Pfam" id="PF10502">
    <property type="entry name" value="Peptidase_S26"/>
    <property type="match status" value="1"/>
</dbReference>
<feature type="domain" description="Peptidase S26" evidence="5">
    <location>
        <begin position="40"/>
        <end position="201"/>
    </location>
</feature>
<evidence type="ECO:0000256" key="3">
    <source>
        <dbReference type="RuleBase" id="RU362042"/>
    </source>
</evidence>